<evidence type="ECO:0000313" key="2">
    <source>
        <dbReference type="Proteomes" id="UP001519460"/>
    </source>
</evidence>
<dbReference type="AlphaFoldDB" id="A0ABD0LH51"/>
<protein>
    <submittedName>
        <fullName evidence="1">Uncharacterized protein</fullName>
    </submittedName>
</protein>
<gene>
    <name evidence="1" type="ORF">BaRGS_00010213</name>
</gene>
<proteinExistence type="predicted"/>
<dbReference type="Proteomes" id="UP001519460">
    <property type="component" value="Unassembled WGS sequence"/>
</dbReference>
<sequence length="107" mass="12370">MLAFAHEELSKLDLIVLTVLILAFLDEMKRYNVSFFYPAAAALERTRDTSSGVVFMLWHSSCSKQLRVFTRAYATRARKLYLEYKETRIILGRSDRGDSAVLKEYVP</sequence>
<keyword evidence="2" id="KW-1185">Reference proteome</keyword>
<reference evidence="1 2" key="1">
    <citation type="journal article" date="2023" name="Sci. Data">
        <title>Genome assembly of the Korean intertidal mud-creeper Batillaria attramentaria.</title>
        <authorList>
            <person name="Patra A.K."/>
            <person name="Ho P.T."/>
            <person name="Jun S."/>
            <person name="Lee S.J."/>
            <person name="Kim Y."/>
            <person name="Won Y.J."/>
        </authorList>
    </citation>
    <scope>NUCLEOTIDE SEQUENCE [LARGE SCALE GENOMIC DNA]</scope>
    <source>
        <strain evidence="1">Wonlab-2016</strain>
    </source>
</reference>
<organism evidence="1 2">
    <name type="scientific">Batillaria attramentaria</name>
    <dbReference type="NCBI Taxonomy" id="370345"/>
    <lineage>
        <taxon>Eukaryota</taxon>
        <taxon>Metazoa</taxon>
        <taxon>Spiralia</taxon>
        <taxon>Lophotrochozoa</taxon>
        <taxon>Mollusca</taxon>
        <taxon>Gastropoda</taxon>
        <taxon>Caenogastropoda</taxon>
        <taxon>Sorbeoconcha</taxon>
        <taxon>Cerithioidea</taxon>
        <taxon>Batillariidae</taxon>
        <taxon>Batillaria</taxon>
    </lineage>
</organism>
<accession>A0ABD0LH51</accession>
<evidence type="ECO:0000313" key="1">
    <source>
        <dbReference type="EMBL" id="KAK7498553.1"/>
    </source>
</evidence>
<dbReference type="EMBL" id="JACVVK020000050">
    <property type="protein sequence ID" value="KAK7498553.1"/>
    <property type="molecule type" value="Genomic_DNA"/>
</dbReference>
<comment type="caution">
    <text evidence="1">The sequence shown here is derived from an EMBL/GenBank/DDBJ whole genome shotgun (WGS) entry which is preliminary data.</text>
</comment>
<name>A0ABD0LH51_9CAEN</name>